<dbReference type="InterPro" id="IPR009003">
    <property type="entry name" value="Peptidase_S1_PA"/>
</dbReference>
<reference evidence="2" key="3">
    <citation type="submission" date="2023-05" db="EMBL/GenBank/DDBJ databases">
        <authorList>
            <person name="Smith C.H."/>
        </authorList>
    </citation>
    <scope>NUCLEOTIDE SEQUENCE</scope>
    <source>
        <strain evidence="2">CHS0354</strain>
        <tissue evidence="2">Mantle</tissue>
    </source>
</reference>
<feature type="compositionally biased region" description="Basic residues" evidence="1">
    <location>
        <begin position="193"/>
        <end position="202"/>
    </location>
</feature>
<feature type="compositionally biased region" description="Basic and acidic residues" evidence="1">
    <location>
        <begin position="52"/>
        <end position="61"/>
    </location>
</feature>
<feature type="region of interest" description="Disordered" evidence="1">
    <location>
        <begin position="48"/>
        <end position="82"/>
    </location>
</feature>
<evidence type="ECO:0000313" key="2">
    <source>
        <dbReference type="EMBL" id="KAK3598088.1"/>
    </source>
</evidence>
<name>A0AAE0SV23_9BIVA</name>
<dbReference type="Proteomes" id="UP001195483">
    <property type="component" value="Unassembled WGS sequence"/>
</dbReference>
<dbReference type="InterPro" id="IPR043504">
    <property type="entry name" value="Peptidase_S1_PA_chymotrypsin"/>
</dbReference>
<comment type="caution">
    <text evidence="2">The sequence shown here is derived from an EMBL/GenBank/DDBJ whole genome shotgun (WGS) entry which is preliminary data.</text>
</comment>
<dbReference type="Pfam" id="PF13365">
    <property type="entry name" value="Trypsin_2"/>
    <property type="match status" value="1"/>
</dbReference>
<dbReference type="SUPFAM" id="SSF50494">
    <property type="entry name" value="Trypsin-like serine proteases"/>
    <property type="match status" value="1"/>
</dbReference>
<sequence length="556" mass="63062">MCTSPIFEVRVPVLVSVCTVNFWQQSVQRFTMDCFGFCGEKCSKKKKKAKEKYREEVDKETNGVTVPLQKETQVPESARDGQEMGTVFETLSQISQETGDLSPHVAPSGVGDPASLDNNVKQVSDETPNKSRIGQNDVKQTSHEKKKPHEPKLRNYHDSQYSSDSEADSSSDSSSSESSSTDGSDDSPVERKKSSKTKKKSRSIMINSNGGIVDFGKHNRNKIVHIQYGGQQMKKKNKDKDRSSRSYKKDMKPHMDQEKSQPDIPGNFHKICDETDTISNMETIVDVAKSVGIIRSPVVQGTGFRVGDSYIMTALHVVEGIINPVLQPLNHREDETNCKLLGDRKVHIDFDFKLPVDTSQQGQNVQGNTLRFNFEPQVFYQNKELDTAILKLKHSSSDFPCQLTRFCHCVKNLPMYFVGHSNHQVKKFDKTNPRHVTHSMIEQYQTFSKQNLIGCLEKYRGYDGAEDPRKILFDCSTTFNKGASGSPGFIISSHDKLPYVVSMLLRGYPDWYHDEEMKEKRCIPHGYTFEQGVRITEVYKHMKDHNPRLCSEIFGT</sequence>
<reference evidence="2" key="1">
    <citation type="journal article" date="2021" name="Genome Biol. Evol.">
        <title>A High-Quality Reference Genome for a Parasitic Bivalve with Doubly Uniparental Inheritance (Bivalvia: Unionida).</title>
        <authorList>
            <person name="Smith C.H."/>
        </authorList>
    </citation>
    <scope>NUCLEOTIDE SEQUENCE</scope>
    <source>
        <strain evidence="2">CHS0354</strain>
    </source>
</reference>
<feature type="compositionally biased region" description="Low complexity" evidence="1">
    <location>
        <begin position="158"/>
        <end position="182"/>
    </location>
</feature>
<protein>
    <recommendedName>
        <fullName evidence="4">Peptidase S1 domain-containing protein</fullName>
    </recommendedName>
</protein>
<dbReference type="EMBL" id="JAEAOA010002170">
    <property type="protein sequence ID" value="KAK3598088.1"/>
    <property type="molecule type" value="Genomic_DNA"/>
</dbReference>
<gene>
    <name evidence="2" type="ORF">CHS0354_036984</name>
</gene>
<feature type="compositionally biased region" description="Polar residues" evidence="1">
    <location>
        <begin position="130"/>
        <end position="139"/>
    </location>
</feature>
<dbReference type="AlphaFoldDB" id="A0AAE0SV23"/>
<feature type="compositionally biased region" description="Basic and acidic residues" evidence="1">
    <location>
        <begin position="238"/>
        <end position="261"/>
    </location>
</feature>
<organism evidence="2 3">
    <name type="scientific">Potamilus streckersoni</name>
    <dbReference type="NCBI Taxonomy" id="2493646"/>
    <lineage>
        <taxon>Eukaryota</taxon>
        <taxon>Metazoa</taxon>
        <taxon>Spiralia</taxon>
        <taxon>Lophotrochozoa</taxon>
        <taxon>Mollusca</taxon>
        <taxon>Bivalvia</taxon>
        <taxon>Autobranchia</taxon>
        <taxon>Heteroconchia</taxon>
        <taxon>Palaeoheterodonta</taxon>
        <taxon>Unionida</taxon>
        <taxon>Unionoidea</taxon>
        <taxon>Unionidae</taxon>
        <taxon>Ambleminae</taxon>
        <taxon>Lampsilini</taxon>
        <taxon>Potamilus</taxon>
    </lineage>
</organism>
<keyword evidence="3" id="KW-1185">Reference proteome</keyword>
<reference evidence="2" key="2">
    <citation type="journal article" date="2021" name="Genome Biol. Evol.">
        <title>Developing a high-quality reference genome for a parasitic bivalve with doubly uniparental inheritance (Bivalvia: Unionida).</title>
        <authorList>
            <person name="Smith C.H."/>
        </authorList>
    </citation>
    <scope>NUCLEOTIDE SEQUENCE</scope>
    <source>
        <strain evidence="2">CHS0354</strain>
        <tissue evidence="2">Mantle</tissue>
    </source>
</reference>
<proteinExistence type="predicted"/>
<evidence type="ECO:0000256" key="1">
    <source>
        <dbReference type="SAM" id="MobiDB-lite"/>
    </source>
</evidence>
<evidence type="ECO:0000313" key="3">
    <source>
        <dbReference type="Proteomes" id="UP001195483"/>
    </source>
</evidence>
<evidence type="ECO:0008006" key="4">
    <source>
        <dbReference type="Google" id="ProtNLM"/>
    </source>
</evidence>
<accession>A0AAE0SV23</accession>
<dbReference type="Gene3D" id="2.40.10.10">
    <property type="entry name" value="Trypsin-like serine proteases"/>
    <property type="match status" value="1"/>
</dbReference>
<feature type="region of interest" description="Disordered" evidence="1">
    <location>
        <begin position="96"/>
        <end position="266"/>
    </location>
</feature>